<dbReference type="InterPro" id="IPR002397">
    <property type="entry name" value="Cyt_P450_B"/>
</dbReference>
<dbReference type="PRINTS" id="PR00385">
    <property type="entry name" value="P450"/>
</dbReference>
<evidence type="ECO:0000313" key="10">
    <source>
        <dbReference type="EMBL" id="WIY01083.1"/>
    </source>
</evidence>
<organism evidence="10 11">
    <name type="scientific">Amycolatopsis mongoliensis</name>
    <dbReference type="NCBI Taxonomy" id="715475"/>
    <lineage>
        <taxon>Bacteria</taxon>
        <taxon>Bacillati</taxon>
        <taxon>Actinomycetota</taxon>
        <taxon>Actinomycetes</taxon>
        <taxon>Pseudonocardiales</taxon>
        <taxon>Pseudonocardiaceae</taxon>
        <taxon>Amycolatopsis</taxon>
    </lineage>
</organism>
<dbReference type="RefSeq" id="WP_285997543.1">
    <property type="nucleotide sequence ID" value="NZ_CP127295.1"/>
</dbReference>
<dbReference type="GO" id="GO:0005506">
    <property type="term" value="F:iron ion binding"/>
    <property type="evidence" value="ECO:0007669"/>
    <property type="project" value="InterPro"/>
</dbReference>
<dbReference type="InterPro" id="IPR017972">
    <property type="entry name" value="Cyt_P450_CS"/>
</dbReference>
<dbReference type="InterPro" id="IPR001128">
    <property type="entry name" value="Cyt_P450"/>
</dbReference>
<dbReference type="PANTHER" id="PTHR46696:SF1">
    <property type="entry name" value="CYTOCHROME P450 YJIB-RELATED"/>
    <property type="match status" value="1"/>
</dbReference>
<keyword evidence="11" id="KW-1185">Reference proteome</keyword>
<dbReference type="Proteomes" id="UP001239397">
    <property type="component" value="Chromosome"/>
</dbReference>
<evidence type="ECO:0000313" key="11">
    <source>
        <dbReference type="Proteomes" id="UP001239397"/>
    </source>
</evidence>
<dbReference type="FunFam" id="1.10.630.10:FF:000018">
    <property type="entry name" value="Cytochrome P450 monooxygenase"/>
    <property type="match status" value="1"/>
</dbReference>
<keyword evidence="7 9" id="KW-0503">Monooxygenase</keyword>
<dbReference type="Pfam" id="PF00067">
    <property type="entry name" value="p450"/>
    <property type="match status" value="1"/>
</dbReference>
<evidence type="ECO:0000256" key="3">
    <source>
        <dbReference type="ARBA" id="ARBA00022617"/>
    </source>
</evidence>
<keyword evidence="4 9" id="KW-0479">Metal-binding</keyword>
<comment type="similarity">
    <text evidence="2 9">Belongs to the cytochrome P450 family.</text>
</comment>
<sequence>MTTTEVFPYPRTCPYSPPAEYTRFREDGGLHKVPLWDGGEAWLVTRYDQVRAMLGDAESFSSDITRDGFPVATSTSRVTEAGAIMRKDDPEHARDRRIMSREFSVKRVEALRPRVLEITDELIDDLLRRGESGPVNFVEHFAHQLPARVICEMMGLSDADRVTFAEHVLIATDYDSAQEERQRAHRELNELFDRVIAEKTANPGDDIVSRLVRDHLAAGEVDTDTVKRMLLVLFAGGQDTTANMLGLSVQALLEHPDQLRVLREQPDAVPGAVEELLRFLSVNQGEPRRVVAEDTDLGGCPVHAGDAIIASLNAANFDPAVFDREDAPADVLSLTRAARNHVAFGYGVHQCLGQNLARVELQVALPRLFERLPGLRLAAGQPITYRTTAVIYGLEQLWVTW</sequence>
<comment type="pathway">
    <text evidence="1">Antibiotic biosynthesis; vancomycin biosynthesis.</text>
</comment>
<dbReference type="PROSITE" id="PS00086">
    <property type="entry name" value="CYTOCHROME_P450"/>
    <property type="match status" value="1"/>
</dbReference>
<accession>A0A9Y2NIT2</accession>
<dbReference type="GO" id="GO:0020037">
    <property type="term" value="F:heme binding"/>
    <property type="evidence" value="ECO:0007669"/>
    <property type="project" value="InterPro"/>
</dbReference>
<protein>
    <submittedName>
        <fullName evidence="10">Cytochrome P450</fullName>
    </submittedName>
</protein>
<gene>
    <name evidence="10" type="ORF">QRX60_44805</name>
</gene>
<dbReference type="GO" id="GO:0004497">
    <property type="term" value="F:monooxygenase activity"/>
    <property type="evidence" value="ECO:0007669"/>
    <property type="project" value="UniProtKB-KW"/>
</dbReference>
<evidence type="ECO:0000256" key="2">
    <source>
        <dbReference type="ARBA" id="ARBA00010617"/>
    </source>
</evidence>
<dbReference type="PRINTS" id="PR00359">
    <property type="entry name" value="BP450"/>
</dbReference>
<evidence type="ECO:0000256" key="4">
    <source>
        <dbReference type="ARBA" id="ARBA00022723"/>
    </source>
</evidence>
<evidence type="ECO:0000256" key="5">
    <source>
        <dbReference type="ARBA" id="ARBA00023002"/>
    </source>
</evidence>
<dbReference type="PANTHER" id="PTHR46696">
    <property type="entry name" value="P450, PUTATIVE (EUROFUNG)-RELATED"/>
    <property type="match status" value="1"/>
</dbReference>
<evidence type="ECO:0000256" key="6">
    <source>
        <dbReference type="ARBA" id="ARBA00023004"/>
    </source>
</evidence>
<evidence type="ECO:0000256" key="9">
    <source>
        <dbReference type="RuleBase" id="RU000461"/>
    </source>
</evidence>
<dbReference type="Gene3D" id="1.10.630.10">
    <property type="entry name" value="Cytochrome P450"/>
    <property type="match status" value="1"/>
</dbReference>
<keyword evidence="6 9" id="KW-0408">Iron</keyword>
<keyword evidence="3 9" id="KW-0349">Heme</keyword>
<proteinExistence type="inferred from homology"/>
<evidence type="ECO:0000256" key="8">
    <source>
        <dbReference type="ARBA" id="ARBA00055433"/>
    </source>
</evidence>
<dbReference type="EMBL" id="CP127295">
    <property type="protein sequence ID" value="WIY01083.1"/>
    <property type="molecule type" value="Genomic_DNA"/>
</dbReference>
<dbReference type="GO" id="GO:0016705">
    <property type="term" value="F:oxidoreductase activity, acting on paired donors, with incorporation or reduction of molecular oxygen"/>
    <property type="evidence" value="ECO:0007669"/>
    <property type="project" value="InterPro"/>
</dbReference>
<evidence type="ECO:0000256" key="1">
    <source>
        <dbReference type="ARBA" id="ARBA00004660"/>
    </source>
</evidence>
<dbReference type="CDD" id="cd11030">
    <property type="entry name" value="CYP105-like"/>
    <property type="match status" value="1"/>
</dbReference>
<dbReference type="AlphaFoldDB" id="A0A9Y2NIT2"/>
<dbReference type="SUPFAM" id="SSF48264">
    <property type="entry name" value="Cytochrome P450"/>
    <property type="match status" value="1"/>
</dbReference>
<reference evidence="10 11" key="1">
    <citation type="submission" date="2023-06" db="EMBL/GenBank/DDBJ databases">
        <authorList>
            <person name="Oyuntsetseg B."/>
            <person name="Kim S.B."/>
        </authorList>
    </citation>
    <scope>NUCLEOTIDE SEQUENCE [LARGE SCALE GENOMIC DNA]</scope>
    <source>
        <strain evidence="10 11">4-36</strain>
    </source>
</reference>
<keyword evidence="5 9" id="KW-0560">Oxidoreductase</keyword>
<dbReference type="InterPro" id="IPR036396">
    <property type="entry name" value="Cyt_P450_sf"/>
</dbReference>
<evidence type="ECO:0000256" key="7">
    <source>
        <dbReference type="ARBA" id="ARBA00023033"/>
    </source>
</evidence>
<dbReference type="KEGG" id="amog:QRX60_44805"/>
<comment type="function">
    <text evidence="8">Involved in the coupling of aromatic side chains of the heptapeptide of vancomycin.</text>
</comment>
<name>A0A9Y2NIT2_9PSEU</name>